<keyword evidence="6" id="KW-1185">Reference proteome</keyword>
<evidence type="ECO:0000256" key="3">
    <source>
        <dbReference type="ARBA" id="ARBA00022553"/>
    </source>
</evidence>
<dbReference type="EMBL" id="VXIV02000288">
    <property type="protein sequence ID" value="KAF6039259.1"/>
    <property type="molecule type" value="Genomic_DNA"/>
</dbReference>
<dbReference type="GO" id="GO:0005813">
    <property type="term" value="C:centrosome"/>
    <property type="evidence" value="ECO:0007669"/>
    <property type="project" value="UniProtKB-SubCell"/>
</dbReference>
<keyword evidence="4" id="KW-0206">Cytoskeleton</keyword>
<dbReference type="Proteomes" id="UP000593567">
    <property type="component" value="Unassembled WGS sequence"/>
</dbReference>
<evidence type="ECO:0000256" key="4">
    <source>
        <dbReference type="ARBA" id="ARBA00023212"/>
    </source>
</evidence>
<dbReference type="PANTHER" id="PTHR18905:SF13">
    <property type="entry name" value="NON-CENTROSOMAL MICROTUBULE ARRAY"/>
    <property type="match status" value="1"/>
</dbReference>
<keyword evidence="2" id="KW-0963">Cytoplasm</keyword>
<dbReference type="AlphaFoldDB" id="A0A7J7KM80"/>
<accession>A0A7J7KM80</accession>
<dbReference type="PANTHER" id="PTHR18905">
    <property type="entry name" value="NINEIN"/>
    <property type="match status" value="1"/>
</dbReference>
<name>A0A7J7KM80_BUGNE</name>
<proteinExistence type="predicted"/>
<organism evidence="5 6">
    <name type="scientific">Bugula neritina</name>
    <name type="common">Brown bryozoan</name>
    <name type="synonym">Sertularia neritina</name>
    <dbReference type="NCBI Taxonomy" id="10212"/>
    <lineage>
        <taxon>Eukaryota</taxon>
        <taxon>Metazoa</taxon>
        <taxon>Spiralia</taxon>
        <taxon>Lophotrochozoa</taxon>
        <taxon>Bryozoa</taxon>
        <taxon>Gymnolaemata</taxon>
        <taxon>Cheilostomatida</taxon>
        <taxon>Flustrina</taxon>
        <taxon>Buguloidea</taxon>
        <taxon>Bugulidae</taxon>
        <taxon>Bugula</taxon>
    </lineage>
</organism>
<keyword evidence="3" id="KW-0597">Phosphoprotein</keyword>
<protein>
    <submittedName>
        <fullName evidence="5">NIN</fullName>
    </submittedName>
</protein>
<evidence type="ECO:0000256" key="2">
    <source>
        <dbReference type="ARBA" id="ARBA00022490"/>
    </source>
</evidence>
<evidence type="ECO:0000313" key="5">
    <source>
        <dbReference type="EMBL" id="KAF6039259.1"/>
    </source>
</evidence>
<gene>
    <name evidence="5" type="ORF">EB796_002454</name>
</gene>
<comment type="subcellular location">
    <subcellularLocation>
        <location evidence="1">Cytoplasm</location>
        <location evidence="1">Cytoskeleton</location>
        <location evidence="1">Microtubule organizing center</location>
        <location evidence="1">Centrosome</location>
    </subcellularLocation>
</comment>
<sequence length="93" mass="10949">MDDYKRRLLVTRKSLSEVTEKLKEQMLKTTKSDNLVRELYIENANLVEALFVTEKRQKVAEKAQFRHQTKYESLVKEFTNFMPAVINSVSHGQ</sequence>
<comment type="caution">
    <text evidence="5">The sequence shown here is derived from an EMBL/GenBank/DDBJ whole genome shotgun (WGS) entry which is preliminary data.</text>
</comment>
<reference evidence="5" key="1">
    <citation type="submission" date="2020-06" db="EMBL/GenBank/DDBJ databases">
        <title>Draft genome of Bugula neritina, a colonial animal packing powerful symbionts and potential medicines.</title>
        <authorList>
            <person name="Rayko M."/>
        </authorList>
    </citation>
    <scope>NUCLEOTIDE SEQUENCE [LARGE SCALE GENOMIC DNA]</scope>
    <source>
        <strain evidence="5">Kwan_BN1</strain>
    </source>
</reference>
<evidence type="ECO:0000256" key="1">
    <source>
        <dbReference type="ARBA" id="ARBA00004300"/>
    </source>
</evidence>
<dbReference type="GO" id="GO:0034454">
    <property type="term" value="P:microtubule anchoring at centrosome"/>
    <property type="evidence" value="ECO:0007669"/>
    <property type="project" value="TreeGrafter"/>
</dbReference>
<evidence type="ECO:0000313" key="6">
    <source>
        <dbReference type="Proteomes" id="UP000593567"/>
    </source>
</evidence>
<dbReference type="OrthoDB" id="5799458at2759"/>